<dbReference type="GO" id="GO:0005886">
    <property type="term" value="C:plasma membrane"/>
    <property type="evidence" value="ECO:0007669"/>
    <property type="project" value="UniProtKB-SubCell"/>
</dbReference>
<sequence length="466" mass="51089">MTGVQRTENRNLHIKVNKTFYYSFFSIYAALVLQNVITLSVNLADNMMLGAYSETSLAGVAAVNQIQFVFQQILMALGDGLVIFCSQYWGKKQTGPMKKIAATAMHAGLVVAVLLFVGVSLFPYQAVGIFTTDRHIIEEGVQYLNIIRFTYLFFAVTQLLLAALRSVEVVKIAFCLSIMTFFINCGINYVLIYGNFGAPEMGTAGAAVGTLTARIVECAVLIVYIINKEKNLNLRLKDYLQFDKVFCKDYFRITAPMVVVQSLWGVNTALQTVILGHMTSAAIAANSAASTLFLMVKSTAVGAASTASIIIGKTIGTGDIALTKVYAKVMQRMFLVIGILSGILLFFIRIPILNLYDLSSATKDMANTFLIILSIVCIGMSYQMPTNNGIIRGGGNAMFVVKMDLISIWLIVIPLSFFMAFVMKASPAVVVCCLNADQIFKCIPAFLESHYGNWIRKLTRDESPAS</sequence>
<dbReference type="GO" id="GO:0015297">
    <property type="term" value="F:antiporter activity"/>
    <property type="evidence" value="ECO:0007669"/>
    <property type="project" value="InterPro"/>
</dbReference>
<evidence type="ECO:0000256" key="5">
    <source>
        <dbReference type="ARBA" id="ARBA00022989"/>
    </source>
</evidence>
<dbReference type="GO" id="GO:0042910">
    <property type="term" value="F:xenobiotic transmembrane transporter activity"/>
    <property type="evidence" value="ECO:0007669"/>
    <property type="project" value="InterPro"/>
</dbReference>
<feature type="transmembrane region" description="Helical" evidence="7">
    <location>
        <begin position="69"/>
        <end position="89"/>
    </location>
</feature>
<dbReference type="PANTHER" id="PTHR42925:SF2">
    <property type="entry name" value="NA+ DRIVEN MULTIDRUG EFFLUX PUMP"/>
    <property type="match status" value="1"/>
</dbReference>
<dbReference type="KEGG" id="byl:A4V09_09365"/>
<organism evidence="8 9">
    <name type="scientific">Blautia pseudococcoides</name>
    <dbReference type="NCBI Taxonomy" id="1796616"/>
    <lineage>
        <taxon>Bacteria</taxon>
        <taxon>Bacillati</taxon>
        <taxon>Bacillota</taxon>
        <taxon>Clostridia</taxon>
        <taxon>Lachnospirales</taxon>
        <taxon>Lachnospiraceae</taxon>
        <taxon>Blautia</taxon>
    </lineage>
</organism>
<dbReference type="InterPro" id="IPR048279">
    <property type="entry name" value="MdtK-like"/>
</dbReference>
<dbReference type="NCBIfam" id="TIGR00797">
    <property type="entry name" value="matE"/>
    <property type="match status" value="1"/>
</dbReference>
<feature type="transmembrane region" description="Helical" evidence="7">
    <location>
        <begin position="169"/>
        <end position="192"/>
    </location>
</feature>
<keyword evidence="6 7" id="KW-0472">Membrane</keyword>
<protein>
    <submittedName>
        <fullName evidence="8">MATE family efflux transporter</fullName>
    </submittedName>
</protein>
<evidence type="ECO:0000256" key="3">
    <source>
        <dbReference type="ARBA" id="ARBA00022475"/>
    </source>
</evidence>
<accession>A0A1C7I8H4</accession>
<dbReference type="InterPro" id="IPR002528">
    <property type="entry name" value="MATE_fam"/>
</dbReference>
<dbReference type="InterPro" id="IPR047135">
    <property type="entry name" value="YsiQ"/>
</dbReference>
<feature type="transmembrane region" description="Helical" evidence="7">
    <location>
        <begin position="204"/>
        <end position="226"/>
    </location>
</feature>
<evidence type="ECO:0000256" key="4">
    <source>
        <dbReference type="ARBA" id="ARBA00022692"/>
    </source>
</evidence>
<gene>
    <name evidence="8" type="ORF">A4V09_09365</name>
</gene>
<name>A0A1C7I8H4_9FIRM</name>
<dbReference type="RefSeq" id="WP_065542130.1">
    <property type="nucleotide sequence ID" value="NZ_CP015405.2"/>
</dbReference>
<feature type="transmembrane region" description="Helical" evidence="7">
    <location>
        <begin position="405"/>
        <end position="423"/>
    </location>
</feature>
<evidence type="ECO:0000313" key="9">
    <source>
        <dbReference type="Proteomes" id="UP000092574"/>
    </source>
</evidence>
<dbReference type="Pfam" id="PF01554">
    <property type="entry name" value="MatE"/>
    <property type="match status" value="2"/>
</dbReference>
<proteinExistence type="predicted"/>
<evidence type="ECO:0000256" key="1">
    <source>
        <dbReference type="ARBA" id="ARBA00004651"/>
    </source>
</evidence>
<dbReference type="Proteomes" id="UP000092574">
    <property type="component" value="Chromosome"/>
</dbReference>
<feature type="transmembrane region" description="Helical" evidence="7">
    <location>
        <begin position="101"/>
        <end position="122"/>
    </location>
</feature>
<feature type="transmembrane region" description="Helical" evidence="7">
    <location>
        <begin position="365"/>
        <end position="384"/>
    </location>
</feature>
<feature type="transmembrane region" description="Helical" evidence="7">
    <location>
        <begin position="142"/>
        <end position="162"/>
    </location>
</feature>
<keyword evidence="5 7" id="KW-1133">Transmembrane helix</keyword>
<reference evidence="8" key="1">
    <citation type="submission" date="2017-04" db="EMBL/GenBank/DDBJ databases">
        <title>Complete Genome Sequences of Twelve Strains of a Stable Defined Moderately Diverse Mouse Microbiota 2 (sDMDMm2).</title>
        <authorList>
            <person name="Uchimura Y."/>
            <person name="Wyss M."/>
            <person name="Brugiroux S."/>
            <person name="Limenitakis J.P."/>
            <person name="Stecher B."/>
            <person name="McCoy K.D."/>
            <person name="Macpherson A.J."/>
        </authorList>
    </citation>
    <scope>NUCLEOTIDE SEQUENCE</scope>
    <source>
        <strain evidence="8">YL58</strain>
    </source>
</reference>
<evidence type="ECO:0000256" key="6">
    <source>
        <dbReference type="ARBA" id="ARBA00023136"/>
    </source>
</evidence>
<evidence type="ECO:0000313" key="8">
    <source>
        <dbReference type="EMBL" id="ANU75950.1"/>
    </source>
</evidence>
<keyword evidence="3" id="KW-1003">Cell membrane</keyword>
<keyword evidence="4 7" id="KW-0812">Transmembrane</keyword>
<evidence type="ECO:0000256" key="2">
    <source>
        <dbReference type="ARBA" id="ARBA00022448"/>
    </source>
</evidence>
<dbReference type="PIRSF" id="PIRSF006603">
    <property type="entry name" value="DinF"/>
    <property type="match status" value="1"/>
</dbReference>
<evidence type="ECO:0000256" key="7">
    <source>
        <dbReference type="SAM" id="Phobius"/>
    </source>
</evidence>
<dbReference type="EMBL" id="CP015405">
    <property type="protein sequence ID" value="ANU75950.1"/>
    <property type="molecule type" value="Genomic_DNA"/>
</dbReference>
<comment type="subcellular location">
    <subcellularLocation>
        <location evidence="1">Cell membrane</location>
        <topology evidence="1">Multi-pass membrane protein</topology>
    </subcellularLocation>
</comment>
<dbReference type="OrthoDB" id="9780160at2"/>
<dbReference type="PANTHER" id="PTHR42925">
    <property type="entry name" value="MULTIDRUG AND TOXIN EFFLUX PROTEIN MATE FAMILY"/>
    <property type="match status" value="1"/>
</dbReference>
<keyword evidence="9" id="KW-1185">Reference proteome</keyword>
<keyword evidence="2" id="KW-0813">Transport</keyword>
<feature type="transmembrane region" description="Helical" evidence="7">
    <location>
        <begin position="20"/>
        <end position="41"/>
    </location>
</feature>
<dbReference type="AlphaFoldDB" id="A0A1C7I8H4"/>
<feature type="transmembrane region" description="Helical" evidence="7">
    <location>
        <begin position="333"/>
        <end position="353"/>
    </location>
</feature>